<comment type="caution">
    <text evidence="2">The sequence shown here is derived from an EMBL/GenBank/DDBJ whole genome shotgun (WGS) entry which is preliminary data.</text>
</comment>
<dbReference type="Gene3D" id="3.80.10.10">
    <property type="entry name" value="Ribonuclease Inhibitor"/>
    <property type="match status" value="1"/>
</dbReference>
<dbReference type="OrthoDB" id="998006at2759"/>
<gene>
    <name evidence="2" type="ORF">IFM89_008306</name>
</gene>
<reference evidence="2 3" key="1">
    <citation type="submission" date="2020-10" db="EMBL/GenBank/DDBJ databases">
        <title>The Coptis chinensis genome and diversification of protoberbering-type alkaloids.</title>
        <authorList>
            <person name="Wang B."/>
            <person name="Shu S."/>
            <person name="Song C."/>
            <person name="Liu Y."/>
        </authorList>
    </citation>
    <scope>NUCLEOTIDE SEQUENCE [LARGE SCALE GENOMIC DNA]</scope>
    <source>
        <strain evidence="2">HL-2020</strain>
        <tissue evidence="2">Leaf</tissue>
    </source>
</reference>
<dbReference type="SUPFAM" id="SSF52058">
    <property type="entry name" value="L domain-like"/>
    <property type="match status" value="1"/>
</dbReference>
<evidence type="ECO:0000256" key="1">
    <source>
        <dbReference type="SAM" id="MobiDB-lite"/>
    </source>
</evidence>
<dbReference type="InterPro" id="IPR032675">
    <property type="entry name" value="LRR_dom_sf"/>
</dbReference>
<proteinExistence type="predicted"/>
<dbReference type="Proteomes" id="UP000631114">
    <property type="component" value="Unassembled WGS sequence"/>
</dbReference>
<feature type="region of interest" description="Disordered" evidence="1">
    <location>
        <begin position="253"/>
        <end position="281"/>
    </location>
</feature>
<keyword evidence="3" id="KW-1185">Reference proteome</keyword>
<evidence type="ECO:0000313" key="2">
    <source>
        <dbReference type="EMBL" id="KAF9613459.1"/>
    </source>
</evidence>
<name>A0A835IAV4_9MAGN</name>
<feature type="compositionally biased region" description="Low complexity" evidence="1">
    <location>
        <begin position="253"/>
        <end position="272"/>
    </location>
</feature>
<protein>
    <submittedName>
        <fullName evidence="2">Uncharacterized protein</fullName>
    </submittedName>
</protein>
<evidence type="ECO:0000313" key="3">
    <source>
        <dbReference type="Proteomes" id="UP000631114"/>
    </source>
</evidence>
<organism evidence="2 3">
    <name type="scientific">Coptis chinensis</name>
    <dbReference type="NCBI Taxonomy" id="261450"/>
    <lineage>
        <taxon>Eukaryota</taxon>
        <taxon>Viridiplantae</taxon>
        <taxon>Streptophyta</taxon>
        <taxon>Embryophyta</taxon>
        <taxon>Tracheophyta</taxon>
        <taxon>Spermatophyta</taxon>
        <taxon>Magnoliopsida</taxon>
        <taxon>Ranunculales</taxon>
        <taxon>Ranunculaceae</taxon>
        <taxon>Coptidoideae</taxon>
        <taxon>Coptis</taxon>
    </lineage>
</organism>
<sequence>MEKHMPTQKKLLRFYLETGSDEDEIIEKGEESCVFTTEIVHRRCPHCSGVLDDDEYVVTRKKSREMLVLDITSDKIEEFLDPEDVEVDTERMEQAQPGQDRPTFWTGCPSCNMKFQYYNDMLNKALRCVMCLKISIANDLNLQGVPLGIPRTHPVVPQQLEASQNGRITSSQHAGLDITSDGGFQRHNAGTSTTVNRCSKSKGEGYAVVGGSGKCCVVLVKVMKETTPVHVPTNIRKVAAGTGKVAAKVVGGSAKQGTASPAPASVALAPSSNNGPNSSDLPEEAPAVLLFASASPSSSLCPVSIWSLDQNSGTKFYSADKTRAVLKGPLIFLSIPCPEYNSRGQDEVLPVTEPASTVPEDTPKKSYASISSWTKVAWYVECSHNNNNSYPYLKTVYIWSSPHSSLPKGFNKLKGIQILDLFQCATLDFELKELNHLTMLQHLDINYCPILKERLGEGRDWSILSHVPKITIDGKKITKSN</sequence>
<dbReference type="EMBL" id="JADFTS010000003">
    <property type="protein sequence ID" value="KAF9613459.1"/>
    <property type="molecule type" value="Genomic_DNA"/>
</dbReference>
<dbReference type="AlphaFoldDB" id="A0A835IAV4"/>
<accession>A0A835IAV4</accession>